<sequence>MEKLGMSKLKEILRLRHECNLSARQISRALNISHTVVNNYLSKATVCDKNYDELKDLSYNEIISNLFPSLEKKYKFNPPNFAYINKELRRKGVTLELLHEEYATSNPNGYYGYTWFCNEYKKYSKKVNISMRQVHVAGEKLFIDFSGMTMNVVDKDTGEINKVQIFVAVLGASDYPFVKAIATQSKKDFINVHVDMFKYFGGVPNILVPDNLKSAVSKACNFDPDINPDYLAMARHYNTVIIPARVAKPKDKAKVENGVKIVQRWILARLRNHIFFNIESLNLAIEKLIPIYINKKMKRLDKSRLELFNELDLPTLKPLPLIDYEYKEFKLLKVDINYHISLEKSYYSVPYQLVNKKVEVWFSNKIVDIYYEGKKVATHPKSSKKGKYFTLSEHMASAHKKYLEWNPGRILNWAKTIGDSTVKLLDTIMKSKPHPELGFKACMEILNLYKKHLELETWDENRLDAISSKSLQSRKYRVDDIKQLLKNSKQDEELTSKILEHKFVRGSNYYN</sequence>
<dbReference type="InterPro" id="IPR054353">
    <property type="entry name" value="IstA-like_C"/>
</dbReference>
<protein>
    <submittedName>
        <fullName evidence="4">IS21 family transposase</fullName>
    </submittedName>
</protein>
<dbReference type="EMBL" id="CP060693">
    <property type="protein sequence ID" value="QNM90251.1"/>
    <property type="molecule type" value="Genomic_DNA"/>
</dbReference>
<dbReference type="PANTHER" id="PTHR35004">
    <property type="entry name" value="TRANSPOSASE RV3428C-RELATED"/>
    <property type="match status" value="1"/>
</dbReference>
<evidence type="ECO:0000259" key="3">
    <source>
        <dbReference type="PROSITE" id="PS50994"/>
    </source>
</evidence>
<evidence type="ECO:0000313" key="4">
    <source>
        <dbReference type="EMBL" id="QNM90251.1"/>
    </source>
</evidence>
<reference evidence="4 5" key="1">
    <citation type="journal article" date="2020" name="Front. Microbiol.">
        <title>Genomic Analysis and Antimicrobial Resistance of Aliarcobacter cryaerophilus Strains From German Water Poultry.</title>
        <authorList>
            <person name="Muller E."/>
            <person name="Hotzel H."/>
            <person name="Ahlers C."/>
            <person name="Hanel I."/>
            <person name="Tomaso H."/>
            <person name="Abdel-Glil M.Y."/>
        </authorList>
    </citation>
    <scope>NUCLEOTIDE SEQUENCE [LARGE SCALE GENOMIC DNA]</scope>
    <source>
        <strain evidence="4 5">16CS1285-4</strain>
    </source>
</reference>
<dbReference type="NCBIfam" id="NF033546">
    <property type="entry name" value="transpos_IS21"/>
    <property type="match status" value="1"/>
</dbReference>
<dbReference type="PROSITE" id="PS50532">
    <property type="entry name" value="HTH_IS408"/>
    <property type="match status" value="1"/>
</dbReference>
<feature type="domain" description="Integrase catalytic" evidence="3">
    <location>
        <begin position="131"/>
        <end position="312"/>
    </location>
</feature>
<dbReference type="Gene3D" id="3.30.420.10">
    <property type="entry name" value="Ribonuclease H-like superfamily/Ribonuclease H"/>
    <property type="match status" value="1"/>
</dbReference>
<evidence type="ECO:0000313" key="5">
    <source>
        <dbReference type="Proteomes" id="UP000515842"/>
    </source>
</evidence>
<evidence type="ECO:0000259" key="2">
    <source>
        <dbReference type="PROSITE" id="PS50532"/>
    </source>
</evidence>
<dbReference type="GO" id="GO:0003676">
    <property type="term" value="F:nucleic acid binding"/>
    <property type="evidence" value="ECO:0007669"/>
    <property type="project" value="InterPro"/>
</dbReference>
<proteinExistence type="inferred from homology"/>
<name>A0A7G9LNQ2_9BACT</name>
<dbReference type="Pfam" id="PF22483">
    <property type="entry name" value="Mu-transpos_C_2"/>
    <property type="match status" value="1"/>
</dbReference>
<accession>A0A7G9LNQ2</accession>
<organism evidence="4 5">
    <name type="scientific">Aliarcobacter cryaerophilus</name>
    <dbReference type="NCBI Taxonomy" id="28198"/>
    <lineage>
        <taxon>Bacteria</taxon>
        <taxon>Pseudomonadati</taxon>
        <taxon>Campylobacterota</taxon>
        <taxon>Epsilonproteobacteria</taxon>
        <taxon>Campylobacterales</taxon>
        <taxon>Arcobacteraceae</taxon>
        <taxon>Aliarcobacter</taxon>
    </lineage>
</organism>
<dbReference type="InterPro" id="IPR012337">
    <property type="entry name" value="RNaseH-like_sf"/>
</dbReference>
<dbReference type="AlphaFoldDB" id="A0A7G9LNQ2"/>
<dbReference type="InterPro" id="IPR036397">
    <property type="entry name" value="RNaseH_sf"/>
</dbReference>
<dbReference type="SUPFAM" id="SSF53098">
    <property type="entry name" value="Ribonuclease H-like"/>
    <property type="match status" value="1"/>
</dbReference>
<gene>
    <name evidence="4" type="ORF">HOO34_00465</name>
</gene>
<dbReference type="RefSeq" id="WP_187474582.1">
    <property type="nucleotide sequence ID" value="NZ_CP060693.1"/>
</dbReference>
<feature type="domain" description="HTH IS408-type" evidence="2">
    <location>
        <begin position="9"/>
        <end position="88"/>
    </location>
</feature>
<dbReference type="PANTHER" id="PTHR35004:SF8">
    <property type="entry name" value="TRANSPOSASE RV3428C-RELATED"/>
    <property type="match status" value="1"/>
</dbReference>
<evidence type="ECO:0000256" key="1">
    <source>
        <dbReference type="ARBA" id="ARBA00009277"/>
    </source>
</evidence>
<comment type="similarity">
    <text evidence="1">Belongs to the transposase IS21/IS408/IS1162 family.</text>
</comment>
<dbReference type="InterPro" id="IPR017895">
    <property type="entry name" value="HTH_IS408/IS1162_type"/>
</dbReference>
<dbReference type="InterPro" id="IPR001584">
    <property type="entry name" value="Integrase_cat-core"/>
</dbReference>
<dbReference type="Proteomes" id="UP000515842">
    <property type="component" value="Chromosome"/>
</dbReference>
<dbReference type="PROSITE" id="PS50994">
    <property type="entry name" value="INTEGRASE"/>
    <property type="match status" value="1"/>
</dbReference>
<dbReference type="GO" id="GO:0015074">
    <property type="term" value="P:DNA integration"/>
    <property type="evidence" value="ECO:0007669"/>
    <property type="project" value="InterPro"/>
</dbReference>